<dbReference type="AlphaFoldDB" id="A0A8T1EXD6"/>
<evidence type="ECO:0008006" key="7">
    <source>
        <dbReference type="Google" id="ProtNLM"/>
    </source>
</evidence>
<proteinExistence type="predicted"/>
<evidence type="ECO:0000313" key="4">
    <source>
        <dbReference type="EMBL" id="KAG2963385.1"/>
    </source>
</evidence>
<evidence type="ECO:0000313" key="2">
    <source>
        <dbReference type="EMBL" id="KAG2890523.1"/>
    </source>
</evidence>
<accession>A0A8T1EXD6</accession>
<evidence type="ECO:0000313" key="6">
    <source>
        <dbReference type="Proteomes" id="UP000697107"/>
    </source>
</evidence>
<evidence type="ECO:0000313" key="5">
    <source>
        <dbReference type="EMBL" id="KAG3208346.1"/>
    </source>
</evidence>
<dbReference type="EMBL" id="RCMG01001252">
    <property type="protein sequence ID" value="KAG2832120.1"/>
    <property type="molecule type" value="Genomic_DNA"/>
</dbReference>
<dbReference type="Proteomes" id="UP000697107">
    <property type="component" value="Unassembled WGS sequence"/>
</dbReference>
<dbReference type="Proteomes" id="UP000735874">
    <property type="component" value="Unassembled WGS sequence"/>
</dbReference>
<protein>
    <recommendedName>
        <fullName evidence="7">GAF domain-containing protein</fullName>
    </recommendedName>
</protein>
<reference evidence="4" key="1">
    <citation type="submission" date="2018-10" db="EMBL/GenBank/DDBJ databases">
        <title>Effector identification in a new, highly contiguous assembly of the strawberry crown rot pathogen Phytophthora cactorum.</title>
        <authorList>
            <person name="Armitage A.D."/>
            <person name="Nellist C.F."/>
            <person name="Bates H."/>
            <person name="Vickerstaff R.J."/>
            <person name="Harrison R.J."/>
        </authorList>
    </citation>
    <scope>NUCLEOTIDE SEQUENCE</scope>
    <source>
        <strain evidence="1">15-7</strain>
        <strain evidence="2">4032</strain>
        <strain evidence="3">4040</strain>
        <strain evidence="4">P415</strain>
        <strain evidence="5">P421</strain>
    </source>
</reference>
<dbReference type="Proteomes" id="UP000774804">
    <property type="component" value="Unassembled WGS sequence"/>
</dbReference>
<dbReference type="EMBL" id="RCMI01001113">
    <property type="protein sequence ID" value="KAG2890523.1"/>
    <property type="molecule type" value="Genomic_DNA"/>
</dbReference>
<sequence>MQQPTYVFSRSQLVLRGGFRFYFGFPLFTPDGATAIGAVCCVDREPRRVCQSQCETLGKLSRSATRIIASRLTTNDDDCRLLFSGTTSIIII</sequence>
<organism evidence="4 6">
    <name type="scientific">Phytophthora cactorum</name>
    <dbReference type="NCBI Taxonomy" id="29920"/>
    <lineage>
        <taxon>Eukaryota</taxon>
        <taxon>Sar</taxon>
        <taxon>Stramenopiles</taxon>
        <taxon>Oomycota</taxon>
        <taxon>Peronosporomycetes</taxon>
        <taxon>Peronosporales</taxon>
        <taxon>Peronosporaceae</taxon>
        <taxon>Phytophthora</taxon>
    </lineage>
</organism>
<dbReference type="Proteomes" id="UP000736787">
    <property type="component" value="Unassembled WGS sequence"/>
</dbReference>
<dbReference type="EMBL" id="RCMK01001366">
    <property type="protein sequence ID" value="KAG2895833.1"/>
    <property type="molecule type" value="Genomic_DNA"/>
</dbReference>
<evidence type="ECO:0000313" key="1">
    <source>
        <dbReference type="EMBL" id="KAG2832120.1"/>
    </source>
</evidence>
<dbReference type="PANTHER" id="PTHR43102">
    <property type="entry name" value="SLR1143 PROTEIN"/>
    <property type="match status" value="1"/>
</dbReference>
<dbReference type="PANTHER" id="PTHR43102:SF2">
    <property type="entry name" value="GAF DOMAIN-CONTAINING PROTEIN"/>
    <property type="match status" value="1"/>
</dbReference>
<evidence type="ECO:0000313" key="3">
    <source>
        <dbReference type="EMBL" id="KAG2895833.1"/>
    </source>
</evidence>
<gene>
    <name evidence="1" type="ORF">PC113_g20810</name>
    <name evidence="2" type="ORF">PC115_g19474</name>
    <name evidence="3" type="ORF">PC117_g23140</name>
    <name evidence="4" type="ORF">PC118_g20924</name>
    <name evidence="5" type="ORF">PC129_g20625</name>
</gene>
<comment type="caution">
    <text evidence="4">The sequence shown here is derived from an EMBL/GenBank/DDBJ whole genome shotgun (WGS) entry which is preliminary data.</text>
</comment>
<name>A0A8T1EXD6_9STRA</name>
<dbReference type="Proteomes" id="UP000760860">
    <property type="component" value="Unassembled WGS sequence"/>
</dbReference>
<dbReference type="EMBL" id="RCMV01001493">
    <property type="protein sequence ID" value="KAG3208346.1"/>
    <property type="molecule type" value="Genomic_DNA"/>
</dbReference>
<dbReference type="EMBL" id="RCML01001340">
    <property type="protein sequence ID" value="KAG2963385.1"/>
    <property type="molecule type" value="Genomic_DNA"/>
</dbReference>